<dbReference type="STRING" id="658187.LDG_8415"/>
<dbReference type="Proteomes" id="UP000002770">
    <property type="component" value="Unassembled WGS sequence"/>
</dbReference>
<proteinExistence type="predicted"/>
<keyword evidence="2" id="KW-1185">Reference proteome</keyword>
<name>G9ESY6_9GAMM</name>
<protein>
    <submittedName>
        <fullName evidence="1">Uncharacterized protein</fullName>
    </submittedName>
</protein>
<sequence>MDDGKDSQSRVEFAWSDFIVNPQCPYPLLRLSLNGFVIPFHDVNSPMLWKKHNAGAVRISFSLASFSHFLHVHGSIFIAQ</sequence>
<dbReference type="HOGENOM" id="CLU_2585365_0_0_6"/>
<organism evidence="1 2">
    <name type="scientific">Legionella drancourtii LLAP12</name>
    <dbReference type="NCBI Taxonomy" id="658187"/>
    <lineage>
        <taxon>Bacteria</taxon>
        <taxon>Pseudomonadati</taxon>
        <taxon>Pseudomonadota</taxon>
        <taxon>Gammaproteobacteria</taxon>
        <taxon>Legionellales</taxon>
        <taxon>Legionellaceae</taxon>
        <taxon>Legionella</taxon>
    </lineage>
</organism>
<evidence type="ECO:0000313" key="1">
    <source>
        <dbReference type="EMBL" id="EHL29453.1"/>
    </source>
</evidence>
<dbReference type="AlphaFoldDB" id="G9ESY6"/>
<gene>
    <name evidence="1" type="ORF">LDG_8415</name>
</gene>
<accession>G9ESY6</accession>
<reference evidence="1 2" key="1">
    <citation type="journal article" date="2011" name="BMC Genomics">
        <title>Insight into cross-talk between intra-amoebal pathogens.</title>
        <authorList>
            <person name="Gimenez G."/>
            <person name="Bertelli C."/>
            <person name="Moliner C."/>
            <person name="Robert C."/>
            <person name="Raoult D."/>
            <person name="Fournier P.E."/>
            <person name="Greub G."/>
        </authorList>
    </citation>
    <scope>NUCLEOTIDE SEQUENCE [LARGE SCALE GENOMIC DNA]</scope>
    <source>
        <strain evidence="1 2">LLAP12</strain>
    </source>
</reference>
<dbReference type="EMBL" id="JH413847">
    <property type="protein sequence ID" value="EHL29453.1"/>
    <property type="molecule type" value="Genomic_DNA"/>
</dbReference>
<evidence type="ECO:0000313" key="2">
    <source>
        <dbReference type="Proteomes" id="UP000002770"/>
    </source>
</evidence>
<dbReference type="InParanoid" id="G9ESY6"/>